<evidence type="ECO:0000256" key="4">
    <source>
        <dbReference type="SAM" id="Coils"/>
    </source>
</evidence>
<feature type="coiled-coil region" evidence="4">
    <location>
        <begin position="223"/>
        <end position="323"/>
    </location>
</feature>
<dbReference type="Pfam" id="PF01145">
    <property type="entry name" value="Band_7"/>
    <property type="match status" value="1"/>
</dbReference>
<proteinExistence type="inferred from homology"/>
<comment type="subcellular location">
    <subcellularLocation>
        <location evidence="1">Membrane</location>
        <topology evidence="1">Single-pass membrane protein</topology>
    </subcellularLocation>
</comment>
<dbReference type="CDD" id="cd03399">
    <property type="entry name" value="SPFH_flotillin"/>
    <property type="match status" value="1"/>
</dbReference>
<dbReference type="SUPFAM" id="SSF117892">
    <property type="entry name" value="Band 7/SPFH domain"/>
    <property type="match status" value="1"/>
</dbReference>
<comment type="similarity">
    <text evidence="2">Belongs to the band 7/mec-2 family. Flotillin subfamily.</text>
</comment>
<dbReference type="GO" id="GO:0002020">
    <property type="term" value="F:protease binding"/>
    <property type="evidence" value="ECO:0007669"/>
    <property type="project" value="TreeGrafter"/>
</dbReference>
<dbReference type="InterPro" id="IPR036013">
    <property type="entry name" value="Band_7/SPFH_dom_sf"/>
</dbReference>
<keyword evidence="5" id="KW-0812">Transmembrane</keyword>
<dbReference type="STRING" id="889453.SAMN03080601_01232"/>
<dbReference type="AlphaFoldDB" id="A0A1T5E896"/>
<keyword evidence="3 5" id="KW-0472">Membrane</keyword>
<dbReference type="RefSeq" id="WP_079557009.1">
    <property type="nucleotide sequence ID" value="NZ_CP021904.1"/>
</dbReference>
<sequence>MEELFDPAKGGILEGIIAVVSFFILLAILKAFIKVAPPDKLLVITGRKRKDNGKTFGFSVERGRSTVIPYFQSAQYLDLRVLPINVQVDGVNSANGITVGADATACVCIDDEKDSMLYSAVERLMGKDVNQLQEQVRQTLIGNFRGALNKATPLEAIGMQESHQDESSPDQKKNEGERAQFRNALLVDINSDLSSFGMKVVSVSLQKIWDSSNYIGNLAQKTLAEKRQDVEIEEARLRAIAEKSESDAKRRIEIAKSKANEQIITAREKVELYKKESEASIIKAEVEANNNIEAARNKGLKRIEELNTDLKKLKNQTEILIKEEANNEAATILSQGEKESVKIIESAKNRILSQKIEIISKSKDTGCSVLFLQQQLPHLFESFKKHSGNFSVDSYILMDNEKGFSGAVNRGPEAFTGFLGEFEKVTGLSIKSFFATKNMEVQQ</sequence>
<dbReference type="PANTHER" id="PTHR13806">
    <property type="entry name" value="FLOTILLIN-RELATED"/>
    <property type="match status" value="1"/>
</dbReference>
<organism evidence="7 8">
    <name type="scientific">Alkalitalea saponilacus</name>
    <dbReference type="NCBI Taxonomy" id="889453"/>
    <lineage>
        <taxon>Bacteria</taxon>
        <taxon>Pseudomonadati</taxon>
        <taxon>Bacteroidota</taxon>
        <taxon>Bacteroidia</taxon>
        <taxon>Marinilabiliales</taxon>
        <taxon>Marinilabiliaceae</taxon>
        <taxon>Alkalitalea</taxon>
    </lineage>
</organism>
<evidence type="ECO:0000256" key="1">
    <source>
        <dbReference type="ARBA" id="ARBA00004167"/>
    </source>
</evidence>
<evidence type="ECO:0000256" key="5">
    <source>
        <dbReference type="SAM" id="Phobius"/>
    </source>
</evidence>
<dbReference type="OrthoDB" id="9786220at2"/>
<keyword evidence="5" id="KW-1133">Transmembrane helix</keyword>
<reference evidence="7 8" key="1">
    <citation type="submission" date="2017-02" db="EMBL/GenBank/DDBJ databases">
        <authorList>
            <person name="Peterson S.W."/>
        </authorList>
    </citation>
    <scope>NUCLEOTIDE SEQUENCE [LARGE SCALE GENOMIC DNA]</scope>
    <source>
        <strain evidence="7 8">DSM 24412</strain>
    </source>
</reference>
<keyword evidence="8" id="KW-1185">Reference proteome</keyword>
<dbReference type="GO" id="GO:0072659">
    <property type="term" value="P:protein localization to plasma membrane"/>
    <property type="evidence" value="ECO:0007669"/>
    <property type="project" value="TreeGrafter"/>
</dbReference>
<gene>
    <name evidence="7" type="ORF">SAMN03080601_01232</name>
</gene>
<dbReference type="Proteomes" id="UP000191055">
    <property type="component" value="Unassembled WGS sequence"/>
</dbReference>
<protein>
    <submittedName>
        <fullName evidence="7">SPFH domain / Band 7 family protein</fullName>
    </submittedName>
</protein>
<dbReference type="InterPro" id="IPR001107">
    <property type="entry name" value="Band_7"/>
</dbReference>
<accession>A0A1T5E896</accession>
<dbReference type="InterPro" id="IPR027705">
    <property type="entry name" value="Flotillin_fam"/>
</dbReference>
<name>A0A1T5E896_9BACT</name>
<evidence type="ECO:0000259" key="6">
    <source>
        <dbReference type="Pfam" id="PF01145"/>
    </source>
</evidence>
<dbReference type="EMBL" id="FUYV01000005">
    <property type="protein sequence ID" value="SKB80023.1"/>
    <property type="molecule type" value="Genomic_DNA"/>
</dbReference>
<feature type="domain" description="Band 7" evidence="6">
    <location>
        <begin position="35"/>
        <end position="237"/>
    </location>
</feature>
<evidence type="ECO:0000256" key="3">
    <source>
        <dbReference type="ARBA" id="ARBA00023136"/>
    </source>
</evidence>
<dbReference type="KEGG" id="asx:CDL62_07995"/>
<evidence type="ECO:0000313" key="7">
    <source>
        <dbReference type="EMBL" id="SKB80023.1"/>
    </source>
</evidence>
<feature type="transmembrane region" description="Helical" evidence="5">
    <location>
        <begin position="12"/>
        <end position="33"/>
    </location>
</feature>
<keyword evidence="4" id="KW-0175">Coiled coil</keyword>
<evidence type="ECO:0000256" key="2">
    <source>
        <dbReference type="ARBA" id="ARBA00007161"/>
    </source>
</evidence>
<dbReference type="Gene3D" id="3.30.479.30">
    <property type="entry name" value="Band 7 domain"/>
    <property type="match status" value="1"/>
</dbReference>
<dbReference type="GO" id="GO:0005886">
    <property type="term" value="C:plasma membrane"/>
    <property type="evidence" value="ECO:0007669"/>
    <property type="project" value="TreeGrafter"/>
</dbReference>
<dbReference type="PANTHER" id="PTHR13806:SF46">
    <property type="entry name" value="FLOTILLIN-1-RELATED"/>
    <property type="match status" value="1"/>
</dbReference>
<evidence type="ECO:0000313" key="8">
    <source>
        <dbReference type="Proteomes" id="UP000191055"/>
    </source>
</evidence>